<name>A0ABZ0B850_9SPHN</name>
<dbReference type="Proteomes" id="UP001302249">
    <property type="component" value="Chromosome"/>
</dbReference>
<dbReference type="GO" id="GO:0032259">
    <property type="term" value="P:methylation"/>
    <property type="evidence" value="ECO:0007669"/>
    <property type="project" value="UniProtKB-KW"/>
</dbReference>
<dbReference type="InterPro" id="IPR029063">
    <property type="entry name" value="SAM-dependent_MTases_sf"/>
</dbReference>
<accession>A0ABZ0B850</accession>
<dbReference type="EC" id="2.1.1.-" evidence="1"/>
<organism evidence="1 2">
    <name type="scientific">Stakelama saccharophila</name>
    <dbReference type="NCBI Taxonomy" id="3075605"/>
    <lineage>
        <taxon>Bacteria</taxon>
        <taxon>Pseudomonadati</taxon>
        <taxon>Pseudomonadota</taxon>
        <taxon>Alphaproteobacteria</taxon>
        <taxon>Sphingomonadales</taxon>
        <taxon>Sphingomonadaceae</taxon>
        <taxon>Stakelama</taxon>
    </lineage>
</organism>
<dbReference type="GO" id="GO:0008168">
    <property type="term" value="F:methyltransferase activity"/>
    <property type="evidence" value="ECO:0007669"/>
    <property type="project" value="UniProtKB-KW"/>
</dbReference>
<gene>
    <name evidence="1" type="ORF">RPR59_14455</name>
</gene>
<proteinExistence type="predicted"/>
<evidence type="ECO:0000313" key="1">
    <source>
        <dbReference type="EMBL" id="WNO53617.1"/>
    </source>
</evidence>
<dbReference type="Pfam" id="PF05711">
    <property type="entry name" value="TylF"/>
    <property type="match status" value="1"/>
</dbReference>
<keyword evidence="1" id="KW-0489">Methyltransferase</keyword>
<dbReference type="SUPFAM" id="SSF53335">
    <property type="entry name" value="S-adenosyl-L-methionine-dependent methyltransferases"/>
    <property type="match status" value="1"/>
</dbReference>
<sequence length="320" mass="35183">MNPADLSTLLETLKQELSARPETDVLGILGVGPAAYDVVTWLNVAGLTGRLTGVYDTSPQEAGLRCRPMEALEQDRPQILIVASDQRKEALIEAAVPHIEASVRLLIGGFDHFRYRDLAFEQETANALVPSFANGYPNCLIHLWQVLQNAARLGVDGTIVEFGMFRGGTTMLLSRFAERLGKDWPVIGFDTFDGFPPPRSPLDMYSHPDCVFMDEAAARRYLAGRNVKIVPGDIVETASQLKERGILLAFIDTDNYTSAVAALDAVQGQIVPGGAIVFDHFTGVDRFLYTLGERMAAKRLLEDPRFFNLHGTGVFLRQSA</sequence>
<dbReference type="Gene3D" id="3.40.50.150">
    <property type="entry name" value="Vaccinia Virus protein VP39"/>
    <property type="match status" value="1"/>
</dbReference>
<keyword evidence="1" id="KW-0808">Transferase</keyword>
<keyword evidence="2" id="KW-1185">Reference proteome</keyword>
<dbReference type="RefSeq" id="WP_313915238.1">
    <property type="nucleotide sequence ID" value="NZ_CP135076.1"/>
</dbReference>
<dbReference type="InterPro" id="IPR008884">
    <property type="entry name" value="TylF_MeTrfase"/>
</dbReference>
<dbReference type="PANTHER" id="PTHR40036:SF1">
    <property type="entry name" value="MACROCIN O-METHYLTRANSFERASE"/>
    <property type="match status" value="1"/>
</dbReference>
<evidence type="ECO:0000313" key="2">
    <source>
        <dbReference type="Proteomes" id="UP001302249"/>
    </source>
</evidence>
<dbReference type="EMBL" id="CP135076">
    <property type="protein sequence ID" value="WNO53617.1"/>
    <property type="molecule type" value="Genomic_DNA"/>
</dbReference>
<dbReference type="PANTHER" id="PTHR40036">
    <property type="entry name" value="MACROCIN O-METHYLTRANSFERASE"/>
    <property type="match status" value="1"/>
</dbReference>
<reference evidence="1 2" key="1">
    <citation type="submission" date="2023-09" db="EMBL/GenBank/DDBJ databases">
        <authorList>
            <person name="Rey-Velasco X."/>
        </authorList>
    </citation>
    <scope>NUCLEOTIDE SEQUENCE [LARGE SCALE GENOMIC DNA]</scope>
    <source>
        <strain evidence="1 2">W311</strain>
    </source>
</reference>
<protein>
    <submittedName>
        <fullName evidence="1">TylF/MycF/NovP-related O-methyltransferase</fullName>
        <ecNumber evidence="1">2.1.1.-</ecNumber>
    </submittedName>
</protein>